<accession>A0A5Q0GZN0</accession>
<name>A0A5Q0GZN0_SACSY</name>
<dbReference type="SUPFAM" id="SSF142906">
    <property type="entry name" value="YjbR-like"/>
    <property type="match status" value="1"/>
</dbReference>
<dbReference type="GO" id="GO:0003677">
    <property type="term" value="F:DNA binding"/>
    <property type="evidence" value="ECO:0007669"/>
    <property type="project" value="UniProtKB-KW"/>
</dbReference>
<reference evidence="2" key="1">
    <citation type="journal article" date="2021" name="Curr. Microbiol.">
        <title>Complete genome of nocamycin-producing strain Saccharothrix syringae NRRL B-16468 reveals the biosynthetic potential for secondary metabolites.</title>
        <authorList>
            <person name="Mo X."/>
            <person name="Yang S."/>
        </authorList>
    </citation>
    <scope>NUCLEOTIDE SEQUENCE [LARGE SCALE GENOMIC DNA]</scope>
    <source>
        <strain evidence="2">ATCC 51364 / DSM 43886 / JCM 6844 / KCTC 9398 / NBRC 14523 / NRRL B-16468 / INA 2240</strain>
    </source>
</reference>
<dbReference type="KEGG" id="ssyi:EKG83_20300"/>
<keyword evidence="1" id="KW-0238">DNA-binding</keyword>
<evidence type="ECO:0000313" key="1">
    <source>
        <dbReference type="EMBL" id="QFZ19466.1"/>
    </source>
</evidence>
<dbReference type="OrthoDB" id="8479417at2"/>
<dbReference type="Proteomes" id="UP000325787">
    <property type="component" value="Chromosome"/>
</dbReference>
<dbReference type="InterPro" id="IPR038056">
    <property type="entry name" value="YjbR-like_sf"/>
</dbReference>
<sequence>MPVVDPDELVGRLRRICAALPEVVEEHAWRGTRWRVRSTAFAHVLEVRDGRPRSYALAAGTDGPASVLTFRSAGPELAALGHAGPPFFKPPWAVNVVGLRLDGDSDWEEVAELLTESYCVSAPRKLVARVHRPG</sequence>
<proteinExistence type="predicted"/>
<dbReference type="EMBL" id="CP034550">
    <property type="protein sequence ID" value="QFZ19466.1"/>
    <property type="molecule type" value="Genomic_DNA"/>
</dbReference>
<dbReference type="InterPro" id="IPR058532">
    <property type="entry name" value="YjbR/MT2646/Rv2570-like"/>
</dbReference>
<dbReference type="Gene3D" id="3.90.1150.30">
    <property type="match status" value="1"/>
</dbReference>
<gene>
    <name evidence="1" type="ORF">EKG83_20300</name>
</gene>
<dbReference type="Pfam" id="PF04237">
    <property type="entry name" value="YjbR"/>
    <property type="match status" value="1"/>
</dbReference>
<dbReference type="AlphaFoldDB" id="A0A5Q0GZN0"/>
<organism evidence="1 2">
    <name type="scientific">Saccharothrix syringae</name>
    <name type="common">Nocardiopsis syringae</name>
    <dbReference type="NCBI Taxonomy" id="103733"/>
    <lineage>
        <taxon>Bacteria</taxon>
        <taxon>Bacillati</taxon>
        <taxon>Actinomycetota</taxon>
        <taxon>Actinomycetes</taxon>
        <taxon>Pseudonocardiales</taxon>
        <taxon>Pseudonocardiaceae</taxon>
        <taxon>Saccharothrix</taxon>
    </lineage>
</organism>
<keyword evidence="2" id="KW-1185">Reference proteome</keyword>
<protein>
    <submittedName>
        <fullName evidence="1">MmcQ/YjbR family DNA-binding protein</fullName>
    </submittedName>
</protein>
<evidence type="ECO:0000313" key="2">
    <source>
        <dbReference type="Proteomes" id="UP000325787"/>
    </source>
</evidence>